<accession>A0A2D4Q2I9</accession>
<organism evidence="1">
    <name type="scientific">Micrurus surinamensis</name>
    <name type="common">Surinam coral snake</name>
    <dbReference type="NCBI Taxonomy" id="129470"/>
    <lineage>
        <taxon>Eukaryota</taxon>
        <taxon>Metazoa</taxon>
        <taxon>Chordata</taxon>
        <taxon>Craniata</taxon>
        <taxon>Vertebrata</taxon>
        <taxon>Euteleostomi</taxon>
        <taxon>Lepidosauria</taxon>
        <taxon>Squamata</taxon>
        <taxon>Bifurcata</taxon>
        <taxon>Unidentata</taxon>
        <taxon>Episquamata</taxon>
        <taxon>Toxicofera</taxon>
        <taxon>Serpentes</taxon>
        <taxon>Colubroidea</taxon>
        <taxon>Elapidae</taxon>
        <taxon>Elapinae</taxon>
        <taxon>Micrurus</taxon>
    </lineage>
</organism>
<sequence length="108" mass="12106">MMVFLQVYALCSHIRYSSSRVWSYQTPHQKGDDLENQQDPANNAELFSAHVLDNCPSHFCSAFSPALCATAVAAAVKVKAAKGWEGREEPQHRLPGKARTCLPRYREL</sequence>
<reference evidence="1" key="2">
    <citation type="submission" date="2017-11" db="EMBL/GenBank/DDBJ databases">
        <title>Coralsnake Venomics: Analyses of Venom Gland Transcriptomes and Proteomes of Six Brazilian Taxa.</title>
        <authorList>
            <person name="Aird S.D."/>
            <person name="Jorge da Silva N."/>
            <person name="Qiu L."/>
            <person name="Villar-Briones A."/>
            <person name="Aparecida-Saddi V."/>
            <person name="Campos-Telles M.P."/>
            <person name="Grau M."/>
            <person name="Mikheyev A.S."/>
        </authorList>
    </citation>
    <scope>NUCLEOTIDE SEQUENCE</scope>
    <source>
        <tissue evidence="1">Venom_gland</tissue>
    </source>
</reference>
<proteinExistence type="predicted"/>
<reference evidence="1" key="1">
    <citation type="submission" date="2017-07" db="EMBL/GenBank/DDBJ databases">
        <authorList>
            <person name="Mikheyev A."/>
            <person name="Grau M."/>
        </authorList>
    </citation>
    <scope>NUCLEOTIDE SEQUENCE</scope>
    <source>
        <tissue evidence="1">Venom_gland</tissue>
    </source>
</reference>
<protein>
    <submittedName>
        <fullName evidence="1">Uncharacterized protein</fullName>
    </submittedName>
</protein>
<name>A0A2D4Q2I9_MICSU</name>
<evidence type="ECO:0000313" key="1">
    <source>
        <dbReference type="EMBL" id="LAB64424.1"/>
    </source>
</evidence>
<dbReference type="AlphaFoldDB" id="A0A2D4Q2I9"/>
<dbReference type="EMBL" id="IACN01114158">
    <property type="protein sequence ID" value="LAB64424.1"/>
    <property type="molecule type" value="Transcribed_RNA"/>
</dbReference>